<dbReference type="InterPro" id="IPR050832">
    <property type="entry name" value="Bact_Acetyltransf"/>
</dbReference>
<dbReference type="PANTHER" id="PTHR43877">
    <property type="entry name" value="AMINOALKYLPHOSPHONATE N-ACETYLTRANSFERASE-RELATED-RELATED"/>
    <property type="match status" value="1"/>
</dbReference>
<dbReference type="Gene3D" id="3.40.630.30">
    <property type="match status" value="1"/>
</dbReference>
<evidence type="ECO:0000256" key="1">
    <source>
        <dbReference type="ARBA" id="ARBA00022679"/>
    </source>
</evidence>
<dbReference type="SUPFAM" id="SSF55729">
    <property type="entry name" value="Acyl-CoA N-acyltransferases (Nat)"/>
    <property type="match status" value="1"/>
</dbReference>
<evidence type="ECO:0000313" key="4">
    <source>
        <dbReference type="EMBL" id="QEG38962.1"/>
    </source>
</evidence>
<dbReference type="GO" id="GO:0016747">
    <property type="term" value="F:acyltransferase activity, transferring groups other than amino-acyl groups"/>
    <property type="evidence" value="ECO:0007669"/>
    <property type="project" value="InterPro"/>
</dbReference>
<name>A0A5B9QM95_9BACT</name>
<dbReference type="KEGG" id="rul:UC8_09230"/>
<dbReference type="PROSITE" id="PS51186">
    <property type="entry name" value="GNAT"/>
    <property type="match status" value="1"/>
</dbReference>
<dbReference type="InterPro" id="IPR016181">
    <property type="entry name" value="Acyl_CoA_acyltransferase"/>
</dbReference>
<dbReference type="AlphaFoldDB" id="A0A5B9QM95"/>
<organism evidence="4 5">
    <name type="scientific">Roseimaritima ulvae</name>
    <dbReference type="NCBI Taxonomy" id="980254"/>
    <lineage>
        <taxon>Bacteria</taxon>
        <taxon>Pseudomonadati</taxon>
        <taxon>Planctomycetota</taxon>
        <taxon>Planctomycetia</taxon>
        <taxon>Pirellulales</taxon>
        <taxon>Pirellulaceae</taxon>
        <taxon>Roseimaritima</taxon>
    </lineage>
</organism>
<gene>
    <name evidence="4" type="ORF">UC8_09230</name>
</gene>
<dbReference type="OrthoDB" id="9792929at2"/>
<sequence length="138" mass="15157">MVGELLHEIMRVIDVPAFDFDHDSTAKRLSAFIDDGIYDGFVAFDDAKAIGFATVYQSHSLYGNGAYGTIPELFVRPSHRSRGIGKQLLAALAGNAAGRGWTMLEVTTPPLPSFDRTLSFYERSGFEITGGRKLKLKL</sequence>
<evidence type="ECO:0000259" key="3">
    <source>
        <dbReference type="PROSITE" id="PS51186"/>
    </source>
</evidence>
<dbReference type="Pfam" id="PF13508">
    <property type="entry name" value="Acetyltransf_7"/>
    <property type="match status" value="1"/>
</dbReference>
<keyword evidence="5" id="KW-1185">Reference proteome</keyword>
<evidence type="ECO:0000256" key="2">
    <source>
        <dbReference type="ARBA" id="ARBA00023315"/>
    </source>
</evidence>
<keyword evidence="2" id="KW-0012">Acyltransferase</keyword>
<dbReference type="InterPro" id="IPR000182">
    <property type="entry name" value="GNAT_dom"/>
</dbReference>
<feature type="domain" description="N-acetyltransferase" evidence="3">
    <location>
        <begin position="1"/>
        <end position="138"/>
    </location>
</feature>
<protein>
    <submittedName>
        <fullName evidence="4">Acetyltransferase (GNAT) family protein</fullName>
    </submittedName>
</protein>
<dbReference type="Proteomes" id="UP000325286">
    <property type="component" value="Chromosome"/>
</dbReference>
<reference evidence="4 5" key="1">
    <citation type="submission" date="2019-08" db="EMBL/GenBank/DDBJ databases">
        <title>Deep-cultivation of Planctomycetes and their phenomic and genomic characterization uncovers novel biology.</title>
        <authorList>
            <person name="Wiegand S."/>
            <person name="Jogler M."/>
            <person name="Boedeker C."/>
            <person name="Pinto D."/>
            <person name="Vollmers J."/>
            <person name="Rivas-Marin E."/>
            <person name="Kohn T."/>
            <person name="Peeters S.H."/>
            <person name="Heuer A."/>
            <person name="Rast P."/>
            <person name="Oberbeckmann S."/>
            <person name="Bunk B."/>
            <person name="Jeske O."/>
            <person name="Meyerdierks A."/>
            <person name="Storesund J.E."/>
            <person name="Kallscheuer N."/>
            <person name="Luecker S."/>
            <person name="Lage O.M."/>
            <person name="Pohl T."/>
            <person name="Merkel B.J."/>
            <person name="Hornburger P."/>
            <person name="Mueller R.-W."/>
            <person name="Bruemmer F."/>
            <person name="Labrenz M."/>
            <person name="Spormann A.M."/>
            <person name="Op den Camp H."/>
            <person name="Overmann J."/>
            <person name="Amann R."/>
            <person name="Jetten M.S.M."/>
            <person name="Mascher T."/>
            <person name="Medema M.H."/>
            <person name="Devos D.P."/>
            <person name="Kaster A.-K."/>
            <person name="Ovreas L."/>
            <person name="Rohde M."/>
            <person name="Galperin M.Y."/>
            <person name="Jogler C."/>
        </authorList>
    </citation>
    <scope>NUCLEOTIDE SEQUENCE [LARGE SCALE GENOMIC DNA]</scope>
    <source>
        <strain evidence="4 5">UC8</strain>
    </source>
</reference>
<proteinExistence type="predicted"/>
<accession>A0A5B9QM95</accession>
<dbReference type="EMBL" id="CP042914">
    <property type="protein sequence ID" value="QEG38962.1"/>
    <property type="molecule type" value="Genomic_DNA"/>
</dbReference>
<dbReference type="CDD" id="cd04301">
    <property type="entry name" value="NAT_SF"/>
    <property type="match status" value="1"/>
</dbReference>
<dbReference type="PANTHER" id="PTHR43877:SF2">
    <property type="entry name" value="AMINOALKYLPHOSPHONATE N-ACETYLTRANSFERASE-RELATED"/>
    <property type="match status" value="1"/>
</dbReference>
<keyword evidence="1 4" id="KW-0808">Transferase</keyword>
<evidence type="ECO:0000313" key="5">
    <source>
        <dbReference type="Proteomes" id="UP000325286"/>
    </source>
</evidence>